<dbReference type="EMBL" id="JBHSPW010000017">
    <property type="protein sequence ID" value="MFC5896834.1"/>
    <property type="molecule type" value="Genomic_DNA"/>
</dbReference>
<dbReference type="Pfam" id="PF12458">
    <property type="entry name" value="DUF3686"/>
    <property type="match status" value="1"/>
</dbReference>
<feature type="domain" description="ATPase dynein-related AAA" evidence="2">
    <location>
        <begin position="1317"/>
        <end position="1440"/>
    </location>
</feature>
<evidence type="ECO:0000256" key="1">
    <source>
        <dbReference type="SAM" id="MobiDB-lite"/>
    </source>
</evidence>
<feature type="region of interest" description="Disordered" evidence="1">
    <location>
        <begin position="1"/>
        <end position="32"/>
    </location>
</feature>
<dbReference type="InterPro" id="IPR011704">
    <property type="entry name" value="ATPase_dyneun-rel_AAA"/>
</dbReference>
<dbReference type="SUPFAM" id="SSF52540">
    <property type="entry name" value="P-loop containing nucleoside triphosphate hydrolases"/>
    <property type="match status" value="1"/>
</dbReference>
<evidence type="ECO:0000313" key="6">
    <source>
        <dbReference type="Proteomes" id="UP001596241"/>
    </source>
</evidence>
<protein>
    <submittedName>
        <fullName evidence="5">DNA repair ATPase</fullName>
    </submittedName>
</protein>
<evidence type="ECO:0000259" key="3">
    <source>
        <dbReference type="Pfam" id="PF12458"/>
    </source>
</evidence>
<dbReference type="RefSeq" id="WP_386461364.1">
    <property type="nucleotide sequence ID" value="NZ_BAAAWG010000012.1"/>
</dbReference>
<dbReference type="Pfam" id="PF25472">
    <property type="entry name" value="DUF7902"/>
    <property type="match status" value="1"/>
</dbReference>
<gene>
    <name evidence="5" type="ORF">ACFP3M_28945</name>
</gene>
<feature type="domain" description="DUF7902" evidence="4">
    <location>
        <begin position="611"/>
        <end position="694"/>
    </location>
</feature>
<dbReference type="InterPro" id="IPR057224">
    <property type="entry name" value="DUF7902"/>
</dbReference>
<evidence type="ECO:0000313" key="5">
    <source>
        <dbReference type="EMBL" id="MFC5896834.1"/>
    </source>
</evidence>
<evidence type="ECO:0000259" key="4">
    <source>
        <dbReference type="Pfam" id="PF25472"/>
    </source>
</evidence>
<dbReference type="InterPro" id="IPR027417">
    <property type="entry name" value="P-loop_NTPase"/>
</dbReference>
<proteinExistence type="predicted"/>
<dbReference type="Proteomes" id="UP001596241">
    <property type="component" value="Unassembled WGS sequence"/>
</dbReference>
<organism evidence="5 6">
    <name type="scientific">Streptomyces ramulosus</name>
    <dbReference type="NCBI Taxonomy" id="47762"/>
    <lineage>
        <taxon>Bacteria</taxon>
        <taxon>Bacillati</taxon>
        <taxon>Actinomycetota</taxon>
        <taxon>Actinomycetes</taxon>
        <taxon>Kitasatosporales</taxon>
        <taxon>Streptomycetaceae</taxon>
        <taxon>Streptomyces</taxon>
    </lineage>
</organism>
<reference evidence="6" key="1">
    <citation type="journal article" date="2019" name="Int. J. Syst. Evol. Microbiol.">
        <title>The Global Catalogue of Microorganisms (GCM) 10K type strain sequencing project: providing services to taxonomists for standard genome sequencing and annotation.</title>
        <authorList>
            <consortium name="The Broad Institute Genomics Platform"/>
            <consortium name="The Broad Institute Genome Sequencing Center for Infectious Disease"/>
            <person name="Wu L."/>
            <person name="Ma J."/>
        </authorList>
    </citation>
    <scope>NUCLEOTIDE SEQUENCE [LARGE SCALE GENOMIC DNA]</scope>
    <source>
        <strain evidence="6">CGMCC 1.15809</strain>
    </source>
</reference>
<sequence>MNTDSAQHTPDAATAPDAPAGRTPDASPGDGTYEVLRDRLLAAAGELSERARALNDRRTEEFGGAGLELRATGRLESAAPCLPGDVVEVGGHLLFGHHPPATTAEPGPDDVFALYRRDGDTLAPAAPGALPGLLEDPRFRRDLSELHRYYRQARLQELRRTDALLLAVFRTGERPGDLRVLRWRLAADGTPAYLDDQGERDLTDPPAHDVTWTAATREDHVAGRHPHIDVQGAVYVSLSGGHLTLKAENDTTTPDGIHSEPVDEPLQSLADAEVEHARTGPLILLRIRPYNEETVRCLVYNTRTRTARRIDAVGRACRTLPDGQGLVFPGGYHLATGATKLFGTAAGGLEFARAVRSPNGEDILYVFRRPADGHTLLLPYNVIREEAAAPLTGRGHALFDDGTLAVLRETGTEAARVHPLQIWHTPFTSDAHAAARPQGDGPLARIGNAELVSGIADLLGVARMATATEPSAAVYDALAAAATRAADTHHWLTDPDLGAPAEPLAAVGAAAGQVVEEFARVTALRDSAADQLARATTETTALVRRVRGEQPDEAAAWVGHLTALRRAQGRLESLREVRYVDRTALDALSAGLTDDLAATARRAVAFLAADDAFATTHAAVAALTDEASALATVADAAALTARIDEVAEGLRTVTDIVATLDLDDTTVRTAVLGRIGDALGAVNRARATLDARRRTLAEAEGKEEFAARLALLGQSVAGALADAATPEECDTQLAALLLQVEDLEARFGGPDGGADDVQDARLARIAERRDEIHEAFAARKQAQLDARARHTDRLADSAARVLSTVTRRARALPAADDIHAYFATDPLVAKVRATAAELRTLADPVRAGELEGRLAAARQEAVRALRDRADLYDPEGTLRLGRHRFAVNTQPLDLTLVPHGDGLAFAVTGTDYRAPADDARLAADAFREFRDQPLASESPAVYRAEHLAALLLDHAERGHDGLTLDALYAARADGTLPDLVRAAAQARYDEGYDRGVHDLDATAVLDALLRLRADAGLLRFTPHVRAAAQLFWHHGTDPAARTAWATRAHSLARARARFGRATGPTGPADLAAELTGAATAFLTASGLSVPGPSGSADADASDDAAPLGAYLFEELAGGSPRFATGAAARDLLTGFHQALGGPGSTAVKEFAEDLTALGDDLAARHQLVTAWLGGYADDRGAPRTDLPEAAAIELCGPDLPRRPVDAPVTCTVDGLLGSHPALTDGALPLRLDELLDRTRTFRTHRVPAHRAYTRHRTALLDAERRRLRLDSYRPQVMPAFVRNRLIDEVYLPLIGDNLATQLGTAGDDRRTDSQGLLLLLSPPGYGKTTLLEYVAARLGLVLVKVDGPALGQHTTSLDPAAAPDAAARREVEKISFALEMGSNVLLHLDDIQHTSPELLQKFIPLCDAQRRMEGVWNGRARSYDLRGKRFAVCMAGNPYTESGRRFRLPDMLANRADVRNLGDVLAGKEELFALSHIENALTANPHLAPLATRDRADTELLIRLARRDPTAHADRLVHPYAPAELEQILAVLRTLLRVTETVLAVNRAYIDSAAQADATRTEPPFLLQGSYRNTNKIAARLVPVMNDTETEALLDDHYRAEAQTLTGGAEANLLKLAELRGRLTPEQTRRWAEIKRTWRTG</sequence>
<feature type="compositionally biased region" description="Low complexity" evidence="1">
    <location>
        <begin position="9"/>
        <end position="26"/>
    </location>
</feature>
<name>A0ABW1FSY5_9ACTN</name>
<evidence type="ECO:0000259" key="2">
    <source>
        <dbReference type="Pfam" id="PF07728"/>
    </source>
</evidence>
<dbReference type="Gene3D" id="3.40.50.300">
    <property type="entry name" value="P-loop containing nucleotide triphosphate hydrolases"/>
    <property type="match status" value="1"/>
</dbReference>
<comment type="caution">
    <text evidence="5">The sequence shown here is derived from an EMBL/GenBank/DDBJ whole genome shotgun (WGS) entry which is preliminary data.</text>
</comment>
<keyword evidence="6" id="KW-1185">Reference proteome</keyword>
<dbReference type="Pfam" id="PF07728">
    <property type="entry name" value="AAA_5"/>
    <property type="match status" value="1"/>
</dbReference>
<dbReference type="InterPro" id="IPR020958">
    <property type="entry name" value="DUF3686"/>
</dbReference>
<feature type="domain" description="DUF3686" evidence="3">
    <location>
        <begin position="46"/>
        <end position="490"/>
    </location>
</feature>
<accession>A0ABW1FSY5</accession>